<evidence type="ECO:0000313" key="4">
    <source>
        <dbReference type="Proteomes" id="UP000701801"/>
    </source>
</evidence>
<keyword evidence="2" id="KW-0812">Transmembrane</keyword>
<feature type="transmembrane region" description="Helical" evidence="2">
    <location>
        <begin position="74"/>
        <end position="96"/>
    </location>
</feature>
<keyword evidence="4" id="KW-1185">Reference proteome</keyword>
<keyword evidence="2" id="KW-1133">Transmembrane helix</keyword>
<dbReference type="OrthoDB" id="5368516at2759"/>
<feature type="compositionally biased region" description="Polar residues" evidence="1">
    <location>
        <begin position="557"/>
        <end position="594"/>
    </location>
</feature>
<evidence type="ECO:0000256" key="2">
    <source>
        <dbReference type="SAM" id="Phobius"/>
    </source>
</evidence>
<feature type="transmembrane region" description="Helical" evidence="2">
    <location>
        <begin position="156"/>
        <end position="176"/>
    </location>
</feature>
<evidence type="ECO:0000256" key="1">
    <source>
        <dbReference type="SAM" id="MobiDB-lite"/>
    </source>
</evidence>
<feature type="region of interest" description="Disordered" evidence="1">
    <location>
        <begin position="427"/>
        <end position="450"/>
    </location>
</feature>
<name>A0A9N9LB59_9HELO</name>
<feature type="transmembrane region" description="Helical" evidence="2">
    <location>
        <begin position="281"/>
        <end position="299"/>
    </location>
</feature>
<sequence>MTADNTMASTARLVMERALRNHTTLSFNGTSLNGTWDSTRAAAEESANNATEATGLLIKKLAFAESKSVRTSTIILAAFNVLAALATASSILYDSYMSTKRCNPKFKSTKFCISKIHPAETFPLILAIGIAIQGFAFMGVQGTGLQSLFVKGCDVFAQFLLPALFLVPYIQLVFGVECAIRSLRAKPFQARGKYDVTICCVLVLVFTIGTWAYSYVVQENETCFASLMWFLTIYGEVGLIMLSVIAAIMLASALTIYFRLSNVDFVDFIDEHQRIAASRMVYYLVLGLLSLAFVIPWFASLVTDNGGLKQAMIGTVVVNLSGLVNGLLHLFLRANTASTSFGRSGSNDVKKHEIRIWGPNELVFLNHQTMSPVSTSQDRLDSRAGLVGDEKGSIISMDSSVSSNFTKSAPTSRFNEKVYPTVTESEIPTYNEPTRGHATKPSYSLFPGENAPESNTLGVPKMRQDPTSIYDITDLAAPPKIFSRGHGRNPSIISTATVQIGLRLSHAPESNDSTIPFGLPSTTYEATPAPKFLAPSPLKLVTQDVAHSRPQSPLRLANSTSPRLNSTSVKLNSTSPRLSPKSTTLNYQTSTKTLPPTPRANLLKRTDSDPIQLSPAVYSPAKSSVVRSDSKASTYSRVSDESRAEEVSRKASLSRGPLRGNPMGSPVKPTKNSGRKNEWI</sequence>
<feature type="transmembrane region" description="Helical" evidence="2">
    <location>
        <begin position="311"/>
        <end position="332"/>
    </location>
</feature>
<evidence type="ECO:0000313" key="3">
    <source>
        <dbReference type="EMBL" id="CAG8971990.1"/>
    </source>
</evidence>
<feature type="compositionally biased region" description="Basic and acidic residues" evidence="1">
    <location>
        <begin position="638"/>
        <end position="649"/>
    </location>
</feature>
<organism evidence="3 4">
    <name type="scientific">Hymenoscyphus albidus</name>
    <dbReference type="NCBI Taxonomy" id="595503"/>
    <lineage>
        <taxon>Eukaryota</taxon>
        <taxon>Fungi</taxon>
        <taxon>Dikarya</taxon>
        <taxon>Ascomycota</taxon>
        <taxon>Pezizomycotina</taxon>
        <taxon>Leotiomycetes</taxon>
        <taxon>Helotiales</taxon>
        <taxon>Helotiaceae</taxon>
        <taxon>Hymenoscyphus</taxon>
    </lineage>
</organism>
<gene>
    <name evidence="3" type="ORF">HYALB_00003328</name>
</gene>
<protein>
    <submittedName>
        <fullName evidence="3">Uncharacterized protein</fullName>
    </submittedName>
</protein>
<proteinExistence type="predicted"/>
<dbReference type="AlphaFoldDB" id="A0A9N9LB59"/>
<dbReference type="EMBL" id="CAJVRM010000031">
    <property type="protein sequence ID" value="CAG8971990.1"/>
    <property type="molecule type" value="Genomic_DNA"/>
</dbReference>
<feature type="compositionally biased region" description="Polar residues" evidence="1">
    <location>
        <begin position="621"/>
        <end position="637"/>
    </location>
</feature>
<reference evidence="3" key="1">
    <citation type="submission" date="2021-07" db="EMBL/GenBank/DDBJ databases">
        <authorList>
            <person name="Durling M."/>
        </authorList>
    </citation>
    <scope>NUCLEOTIDE SEQUENCE</scope>
</reference>
<comment type="caution">
    <text evidence="3">The sequence shown here is derived from an EMBL/GenBank/DDBJ whole genome shotgun (WGS) entry which is preliminary data.</text>
</comment>
<accession>A0A9N9LB59</accession>
<keyword evidence="2" id="KW-0472">Membrane</keyword>
<dbReference type="Proteomes" id="UP000701801">
    <property type="component" value="Unassembled WGS sequence"/>
</dbReference>
<feature type="transmembrane region" description="Helical" evidence="2">
    <location>
        <begin position="237"/>
        <end position="260"/>
    </location>
</feature>
<feature type="transmembrane region" description="Helical" evidence="2">
    <location>
        <begin position="117"/>
        <end position="136"/>
    </location>
</feature>
<feature type="transmembrane region" description="Helical" evidence="2">
    <location>
        <begin position="196"/>
        <end position="217"/>
    </location>
</feature>
<feature type="region of interest" description="Disordered" evidence="1">
    <location>
        <begin position="544"/>
        <end position="680"/>
    </location>
</feature>